<dbReference type="Proteomes" id="UP001152523">
    <property type="component" value="Unassembled WGS sequence"/>
</dbReference>
<dbReference type="EMBL" id="CAMAPF010001161">
    <property type="protein sequence ID" value="CAH9148307.1"/>
    <property type="molecule type" value="Genomic_DNA"/>
</dbReference>
<dbReference type="AlphaFoldDB" id="A0AAV0E3P0"/>
<gene>
    <name evidence="1" type="ORF">CEPIT_LOCUS21461</name>
    <name evidence="2" type="ORF">CEPIT_LOCUS44412</name>
</gene>
<comment type="caution">
    <text evidence="1">The sequence shown here is derived from an EMBL/GenBank/DDBJ whole genome shotgun (WGS) entry which is preliminary data.</text>
</comment>
<proteinExistence type="predicted"/>
<evidence type="ECO:0000313" key="1">
    <source>
        <dbReference type="EMBL" id="CAH9116329.1"/>
    </source>
</evidence>
<name>A0AAV0E3P0_9ASTE</name>
<protein>
    <submittedName>
        <fullName evidence="1">Uncharacterized protein</fullName>
    </submittedName>
</protein>
<dbReference type="EMBL" id="CAMAPF010000272">
    <property type="protein sequence ID" value="CAH9116329.1"/>
    <property type="molecule type" value="Genomic_DNA"/>
</dbReference>
<evidence type="ECO:0000313" key="3">
    <source>
        <dbReference type="Proteomes" id="UP001152523"/>
    </source>
</evidence>
<sequence>MRMVKGNLLKVEVKVLWLTDGLQRKQKLWVFVELFSGQWKKVGLEWRLKQMHLYMVVSGLKAKAVLSYFDLILDDIRHVLDQSSDHIIIKHCDRSAHRVAQLI</sequence>
<accession>A0AAV0E3P0</accession>
<keyword evidence="3" id="KW-1185">Reference proteome</keyword>
<evidence type="ECO:0000313" key="2">
    <source>
        <dbReference type="EMBL" id="CAH9148307.1"/>
    </source>
</evidence>
<organism evidence="1 3">
    <name type="scientific">Cuscuta epithymum</name>
    <dbReference type="NCBI Taxonomy" id="186058"/>
    <lineage>
        <taxon>Eukaryota</taxon>
        <taxon>Viridiplantae</taxon>
        <taxon>Streptophyta</taxon>
        <taxon>Embryophyta</taxon>
        <taxon>Tracheophyta</taxon>
        <taxon>Spermatophyta</taxon>
        <taxon>Magnoliopsida</taxon>
        <taxon>eudicotyledons</taxon>
        <taxon>Gunneridae</taxon>
        <taxon>Pentapetalae</taxon>
        <taxon>asterids</taxon>
        <taxon>lamiids</taxon>
        <taxon>Solanales</taxon>
        <taxon>Convolvulaceae</taxon>
        <taxon>Cuscuteae</taxon>
        <taxon>Cuscuta</taxon>
        <taxon>Cuscuta subgen. Cuscuta</taxon>
    </lineage>
</organism>
<reference evidence="1" key="1">
    <citation type="submission" date="2022-07" db="EMBL/GenBank/DDBJ databases">
        <authorList>
            <person name="Macas J."/>
            <person name="Novak P."/>
            <person name="Neumann P."/>
        </authorList>
    </citation>
    <scope>NUCLEOTIDE SEQUENCE</scope>
</reference>